<dbReference type="EMBL" id="CACVBM020001192">
    <property type="protein sequence ID" value="CAA7038352.1"/>
    <property type="molecule type" value="Genomic_DNA"/>
</dbReference>
<comment type="caution">
    <text evidence="1">The sequence shown here is derived from an EMBL/GenBank/DDBJ whole genome shotgun (WGS) entry which is preliminary data.</text>
</comment>
<evidence type="ECO:0000313" key="1">
    <source>
        <dbReference type="EMBL" id="CAA7038352.1"/>
    </source>
</evidence>
<accession>A0A6D2JEI6</accession>
<reference evidence="1" key="1">
    <citation type="submission" date="2020-01" db="EMBL/GenBank/DDBJ databases">
        <authorList>
            <person name="Mishra B."/>
        </authorList>
    </citation>
    <scope>NUCLEOTIDE SEQUENCE [LARGE SCALE GENOMIC DNA]</scope>
</reference>
<protein>
    <recommendedName>
        <fullName evidence="3">Serine-threonine/tyrosine-protein kinase catalytic domain-containing protein</fullName>
    </recommendedName>
</protein>
<dbReference type="OrthoDB" id="543442at2759"/>
<gene>
    <name evidence="1" type="ORF">MERR_LOCUS25587</name>
</gene>
<organism evidence="1 2">
    <name type="scientific">Microthlaspi erraticum</name>
    <dbReference type="NCBI Taxonomy" id="1685480"/>
    <lineage>
        <taxon>Eukaryota</taxon>
        <taxon>Viridiplantae</taxon>
        <taxon>Streptophyta</taxon>
        <taxon>Embryophyta</taxon>
        <taxon>Tracheophyta</taxon>
        <taxon>Spermatophyta</taxon>
        <taxon>Magnoliopsida</taxon>
        <taxon>eudicotyledons</taxon>
        <taxon>Gunneridae</taxon>
        <taxon>Pentapetalae</taxon>
        <taxon>rosids</taxon>
        <taxon>malvids</taxon>
        <taxon>Brassicales</taxon>
        <taxon>Brassicaceae</taxon>
        <taxon>Coluteocarpeae</taxon>
        <taxon>Microthlaspi</taxon>
    </lineage>
</organism>
<dbReference type="Proteomes" id="UP000467841">
    <property type="component" value="Unassembled WGS sequence"/>
</dbReference>
<name>A0A6D2JEI6_9BRAS</name>
<proteinExistence type="predicted"/>
<dbReference type="AlphaFoldDB" id="A0A6D2JEI6"/>
<evidence type="ECO:0000313" key="2">
    <source>
        <dbReference type="Proteomes" id="UP000467841"/>
    </source>
</evidence>
<evidence type="ECO:0008006" key="3">
    <source>
        <dbReference type="Google" id="ProtNLM"/>
    </source>
</evidence>
<keyword evidence="2" id="KW-1185">Reference proteome</keyword>
<sequence length="114" mass="12914">MVLKLGLLCSHSDPHARPTMRQVLNYLNGDAMLPDLSPLDLRGNGMMLGIHHRVGELVMSNGGSSMVDSTLWRKMIMYVCVLQFIYTESTMEMSDDTKFTESKPQFRCRAQKTT</sequence>